<evidence type="ECO:0000313" key="2">
    <source>
        <dbReference type="EMBL" id="OQM76900.1"/>
    </source>
</evidence>
<feature type="compositionally biased region" description="Low complexity" evidence="1">
    <location>
        <begin position="47"/>
        <end position="66"/>
    </location>
</feature>
<name>A0A1V8RUM6_9HYPH</name>
<protein>
    <submittedName>
        <fullName evidence="2">Uncharacterized protein</fullName>
    </submittedName>
</protein>
<gene>
    <name evidence="2" type="ORF">BFN67_11955</name>
</gene>
<evidence type="ECO:0000313" key="3">
    <source>
        <dbReference type="Proteomes" id="UP000191905"/>
    </source>
</evidence>
<keyword evidence="3" id="KW-1185">Reference proteome</keyword>
<dbReference type="Proteomes" id="UP000191905">
    <property type="component" value="Unassembled WGS sequence"/>
</dbReference>
<dbReference type="AlphaFoldDB" id="A0A1V8RUM6"/>
<organism evidence="2 3">
    <name type="scientific">Manganibacter manganicus</name>
    <dbReference type="NCBI Taxonomy" id="1873176"/>
    <lineage>
        <taxon>Bacteria</taxon>
        <taxon>Pseudomonadati</taxon>
        <taxon>Pseudomonadota</taxon>
        <taxon>Alphaproteobacteria</taxon>
        <taxon>Hyphomicrobiales</taxon>
        <taxon>Phyllobacteriaceae</taxon>
        <taxon>Manganibacter</taxon>
    </lineage>
</organism>
<comment type="caution">
    <text evidence="2">The sequence shown here is derived from an EMBL/GenBank/DDBJ whole genome shotgun (WGS) entry which is preliminary data.</text>
</comment>
<proteinExistence type="predicted"/>
<reference evidence="2 3" key="1">
    <citation type="journal article" date="2016" name="Int. J. Syst. Evol. Microbiol.">
        <title>Pseudaminobacter manganicus sp. nov., isolated from sludge of a manganese mine.</title>
        <authorList>
            <person name="Li J."/>
            <person name="Huang J."/>
            <person name="Liao S."/>
            <person name="Wang G."/>
        </authorList>
    </citation>
    <scope>NUCLEOTIDE SEQUENCE [LARGE SCALE GENOMIC DNA]</scope>
    <source>
        <strain evidence="2 3">JH-7</strain>
    </source>
</reference>
<evidence type="ECO:0000256" key="1">
    <source>
        <dbReference type="SAM" id="MobiDB-lite"/>
    </source>
</evidence>
<feature type="region of interest" description="Disordered" evidence="1">
    <location>
        <begin position="1"/>
        <end position="66"/>
    </location>
</feature>
<accession>A0A1V8RUM6</accession>
<dbReference type="EMBL" id="MDET01000004">
    <property type="protein sequence ID" value="OQM76900.1"/>
    <property type="molecule type" value="Genomic_DNA"/>
</dbReference>
<sequence length="66" mass="7164">MQMHDLARVLIPEPNPLPDTRSMTTAPGSAGRRCCGPFPREERQVRRVVPPARSAAAENRLDAAAA</sequence>